<proteinExistence type="predicted"/>
<protein>
    <submittedName>
        <fullName evidence="2">Uncharacterized protein</fullName>
    </submittedName>
</protein>
<dbReference type="KEGG" id="ovi:T265_04202"/>
<dbReference type="AlphaFoldDB" id="A0A075AGW0"/>
<evidence type="ECO:0000313" key="3">
    <source>
        <dbReference type="Proteomes" id="UP000054324"/>
    </source>
</evidence>
<dbReference type="RefSeq" id="XP_009167148.1">
    <property type="nucleotide sequence ID" value="XM_009168884.1"/>
</dbReference>
<dbReference type="Proteomes" id="UP000054324">
    <property type="component" value="Unassembled WGS sequence"/>
</dbReference>
<accession>A0A075AGW0</accession>
<sequence length="126" mass="14690">MYSQMKFALLLNDAQQRSTTKQFGRIDRIPYVHDAARLIYSKRPSPNRTFIERKVEKTRLFNSDIKSPAAGNKSQKTYDNRQESSAPSDSYIKRDKLGPTTEKFCEPVNECSLTITDVFRSRYRNE</sequence>
<name>A0A075AGW0_OPIVI</name>
<dbReference type="CTD" id="20318388"/>
<reference evidence="2 3" key="1">
    <citation type="submission" date="2013-11" db="EMBL/GenBank/DDBJ databases">
        <title>Opisthorchis viverrini - life in the bile duct.</title>
        <authorList>
            <person name="Young N.D."/>
            <person name="Nagarajan N."/>
            <person name="Lin S.J."/>
            <person name="Korhonen P.K."/>
            <person name="Jex A.R."/>
            <person name="Hall R.S."/>
            <person name="Safavi-Hemami H."/>
            <person name="Kaewkong W."/>
            <person name="Bertrand D."/>
            <person name="Gao S."/>
            <person name="Seet Q."/>
            <person name="Wongkham S."/>
            <person name="Teh B.T."/>
            <person name="Wongkham C."/>
            <person name="Intapan P.M."/>
            <person name="Maleewong W."/>
            <person name="Yang X."/>
            <person name="Hu M."/>
            <person name="Wang Z."/>
            <person name="Hofmann A."/>
            <person name="Sternberg P.W."/>
            <person name="Tan P."/>
            <person name="Wang J."/>
            <person name="Gasser R.B."/>
        </authorList>
    </citation>
    <scope>NUCLEOTIDE SEQUENCE [LARGE SCALE GENOMIC DNA]</scope>
</reference>
<evidence type="ECO:0000313" key="2">
    <source>
        <dbReference type="EMBL" id="KER29114.1"/>
    </source>
</evidence>
<organism evidence="2 3">
    <name type="scientific">Opisthorchis viverrini</name>
    <name type="common">Southeast Asian liver fluke</name>
    <dbReference type="NCBI Taxonomy" id="6198"/>
    <lineage>
        <taxon>Eukaryota</taxon>
        <taxon>Metazoa</taxon>
        <taxon>Spiralia</taxon>
        <taxon>Lophotrochozoa</taxon>
        <taxon>Platyhelminthes</taxon>
        <taxon>Trematoda</taxon>
        <taxon>Digenea</taxon>
        <taxon>Opisthorchiida</taxon>
        <taxon>Opisthorchiata</taxon>
        <taxon>Opisthorchiidae</taxon>
        <taxon>Opisthorchis</taxon>
    </lineage>
</organism>
<dbReference type="GeneID" id="20318388"/>
<evidence type="ECO:0000256" key="1">
    <source>
        <dbReference type="SAM" id="MobiDB-lite"/>
    </source>
</evidence>
<feature type="region of interest" description="Disordered" evidence="1">
    <location>
        <begin position="62"/>
        <end position="95"/>
    </location>
</feature>
<gene>
    <name evidence="2" type="ORF">T265_04202</name>
</gene>
<dbReference type="EMBL" id="KL596685">
    <property type="protein sequence ID" value="KER29114.1"/>
    <property type="molecule type" value="Genomic_DNA"/>
</dbReference>
<keyword evidence="3" id="KW-1185">Reference proteome</keyword>